<comment type="catalytic activity">
    <reaction evidence="6">
        <text>4-amino-2-methyl-5-(diphosphooxymethyl)pyrimidine + H2O = 4-amino-2-methyl-5-(phosphooxymethyl)pyrimidine + phosphate + H(+)</text>
        <dbReference type="Rhea" id="RHEA:27914"/>
        <dbReference type="ChEBI" id="CHEBI:15377"/>
        <dbReference type="ChEBI" id="CHEBI:15378"/>
        <dbReference type="ChEBI" id="CHEBI:43474"/>
        <dbReference type="ChEBI" id="CHEBI:57841"/>
        <dbReference type="ChEBI" id="CHEBI:58354"/>
    </reaction>
</comment>
<feature type="binding site" evidence="6">
    <location>
        <position position="10"/>
    </location>
    <ligand>
        <name>Mg(2+)</name>
        <dbReference type="ChEBI" id="CHEBI:18420"/>
    </ligand>
</feature>
<dbReference type="PANTHER" id="PTHR47267:SF2">
    <property type="entry name" value="HMP-PP PHOSPHATASE"/>
    <property type="match status" value="1"/>
</dbReference>
<dbReference type="GO" id="GO:0000287">
    <property type="term" value="F:magnesium ion binding"/>
    <property type="evidence" value="ECO:0007669"/>
    <property type="project" value="UniProtKB-UniRule"/>
</dbReference>
<comment type="similarity">
    <text evidence="5 6">Belongs to the HAD-like hydrolase superfamily. Cof family.</text>
</comment>
<dbReference type="GO" id="GO:0016791">
    <property type="term" value="F:phosphatase activity"/>
    <property type="evidence" value="ECO:0007669"/>
    <property type="project" value="UniProtKB-UniRule"/>
</dbReference>
<dbReference type="Proteomes" id="UP001064262">
    <property type="component" value="Unassembled WGS sequence"/>
</dbReference>
<gene>
    <name evidence="6 7" type="primary">cof</name>
    <name evidence="7" type="ORF">N5923_00620</name>
</gene>
<keyword evidence="8" id="KW-1185">Reference proteome</keyword>
<proteinExistence type="inferred from homology"/>
<dbReference type="HAMAP" id="MF_01847">
    <property type="entry name" value="HMP_PP_phosphat"/>
    <property type="match status" value="1"/>
</dbReference>
<dbReference type="InterPro" id="IPR023214">
    <property type="entry name" value="HAD_sf"/>
</dbReference>
<feature type="binding site" evidence="6">
    <location>
        <position position="212"/>
    </location>
    <ligand>
        <name>Mg(2+)</name>
        <dbReference type="ChEBI" id="CHEBI:18420"/>
    </ligand>
</feature>
<dbReference type="Gene3D" id="3.30.1240.10">
    <property type="match status" value="1"/>
</dbReference>
<accession>A0A9J6PJV3</accession>
<dbReference type="SUPFAM" id="SSF56784">
    <property type="entry name" value="HAD-like"/>
    <property type="match status" value="1"/>
</dbReference>
<protein>
    <recommendedName>
        <fullName evidence="6">HMP-PP phosphatase</fullName>
        <ecNumber evidence="6">3.6.1.-</ecNumber>
    </recommendedName>
</protein>
<comment type="cofactor">
    <cofactor evidence="1 6">
        <name>Mg(2+)</name>
        <dbReference type="ChEBI" id="CHEBI:18420"/>
    </cofactor>
</comment>
<sequence length="273" mass="30340">MSRLAAFDMDGTLLLPNHQLGKETIAALRALQEKQVILAFATGRHLLEMKILAAELELDAWLITGNGTRVNAVNGERLFGNDLPPEIARQVTDTQWDTTATMHVFNDDGWFTGSELPEILQAHLISGFTYQLADVRQIPADQVTKICFIAEHEELRRLEIQLSEALGDRAHLCFSAWECLEVLPVNCNKGTALNFLSNHLGLTMADCMAFGDAMNDREMLAAVGRGFIMGNAMHQLKNALPHLPVIGHCATQGVSHYLNHWLTTPHLNYSPEF</sequence>
<comment type="function">
    <text evidence="6">Catalyzes the hydrolysis of 4-amino-2-methyl-5-hydroxymethylpyrimidine pyrophosphate (HMP-PP) to 4-amino-2-methyl-5-hydroxymethylpyrimidine phosphate (HMP-P).</text>
</comment>
<feature type="binding site" evidence="6">
    <location>
        <position position="8"/>
    </location>
    <ligand>
        <name>Mg(2+)</name>
        <dbReference type="ChEBI" id="CHEBI:18420"/>
    </ligand>
</feature>
<dbReference type="EMBL" id="JAODIM010000029">
    <property type="protein sequence ID" value="MCU5776000.1"/>
    <property type="molecule type" value="Genomic_DNA"/>
</dbReference>
<dbReference type="PANTHER" id="PTHR47267">
    <property type="match status" value="1"/>
</dbReference>
<dbReference type="AlphaFoldDB" id="A0A9J6PJV3"/>
<evidence type="ECO:0000313" key="8">
    <source>
        <dbReference type="Proteomes" id="UP001064262"/>
    </source>
</evidence>
<dbReference type="EC" id="3.6.1.-" evidence="6"/>
<dbReference type="GO" id="GO:0016818">
    <property type="term" value="F:hydrolase activity, acting on acid anhydrides, in phosphorus-containing anhydrides"/>
    <property type="evidence" value="ECO:0007669"/>
    <property type="project" value="InterPro"/>
</dbReference>
<dbReference type="NCBIfam" id="NF011705">
    <property type="entry name" value="PRK15126.1"/>
    <property type="match status" value="1"/>
</dbReference>
<dbReference type="NCBIfam" id="TIGR01484">
    <property type="entry name" value="HAD-SF-IIB"/>
    <property type="match status" value="1"/>
</dbReference>
<evidence type="ECO:0000256" key="1">
    <source>
        <dbReference type="ARBA" id="ARBA00001946"/>
    </source>
</evidence>
<dbReference type="SFLD" id="SFLDG01140">
    <property type="entry name" value="C2.B:_Phosphomannomutase_and_P"/>
    <property type="match status" value="1"/>
</dbReference>
<reference evidence="7" key="1">
    <citation type="submission" date="2022-09" db="EMBL/GenBank/DDBJ databases">
        <title>Winslowiella arboricola sp. nov., isolated from bleeding cankers on broadleaf hosts.</title>
        <authorList>
            <person name="Brady C."/>
            <person name="Kaur S."/>
            <person name="Crampton B."/>
            <person name="Maddock D."/>
            <person name="Arnold D."/>
            <person name="Denman S."/>
        </authorList>
    </citation>
    <scope>NUCLEOTIDE SEQUENCE</scope>
    <source>
        <strain evidence="7">BAC 15a-03b</strain>
    </source>
</reference>
<dbReference type="InterPro" id="IPR000150">
    <property type="entry name" value="Cof"/>
</dbReference>
<evidence type="ECO:0000256" key="2">
    <source>
        <dbReference type="ARBA" id="ARBA00022723"/>
    </source>
</evidence>
<name>A0A9J6PJV3_9GAMM</name>
<keyword evidence="2 6" id="KW-0479">Metal-binding</keyword>
<evidence type="ECO:0000313" key="7">
    <source>
        <dbReference type="EMBL" id="MCU5776000.1"/>
    </source>
</evidence>
<dbReference type="InterPro" id="IPR006379">
    <property type="entry name" value="HAD-SF_hydro_IIB"/>
</dbReference>
<organism evidence="7 8">
    <name type="scientific">Winslowiella arboricola</name>
    <dbReference type="NCBI Taxonomy" id="2978220"/>
    <lineage>
        <taxon>Bacteria</taxon>
        <taxon>Pseudomonadati</taxon>
        <taxon>Pseudomonadota</taxon>
        <taxon>Gammaproteobacteria</taxon>
        <taxon>Enterobacterales</taxon>
        <taxon>Erwiniaceae</taxon>
        <taxon>Winslowiella</taxon>
    </lineage>
</organism>
<keyword evidence="4 6" id="KW-0460">Magnesium</keyword>
<dbReference type="PROSITE" id="PS01228">
    <property type="entry name" value="COF_1"/>
    <property type="match status" value="1"/>
</dbReference>
<dbReference type="RefSeq" id="WP_267141420.1">
    <property type="nucleotide sequence ID" value="NZ_JAODIL010000057.1"/>
</dbReference>
<evidence type="ECO:0000256" key="6">
    <source>
        <dbReference type="HAMAP-Rule" id="MF_01847"/>
    </source>
</evidence>
<dbReference type="NCBIfam" id="TIGR00099">
    <property type="entry name" value="Cof-subfamily"/>
    <property type="match status" value="1"/>
</dbReference>
<dbReference type="CDD" id="cd07516">
    <property type="entry name" value="HAD_Pase"/>
    <property type="match status" value="1"/>
</dbReference>
<dbReference type="InterPro" id="IPR036412">
    <property type="entry name" value="HAD-like_sf"/>
</dbReference>
<evidence type="ECO:0000256" key="4">
    <source>
        <dbReference type="ARBA" id="ARBA00022842"/>
    </source>
</evidence>
<comment type="caution">
    <text evidence="7">The sequence shown here is derived from an EMBL/GenBank/DDBJ whole genome shotgun (WGS) entry which is preliminary data.</text>
</comment>
<dbReference type="Pfam" id="PF08282">
    <property type="entry name" value="Hydrolase_3"/>
    <property type="match status" value="1"/>
</dbReference>
<evidence type="ECO:0000256" key="3">
    <source>
        <dbReference type="ARBA" id="ARBA00022801"/>
    </source>
</evidence>
<dbReference type="InterPro" id="IPR023938">
    <property type="entry name" value="HMP-PP_phosphatase"/>
</dbReference>
<keyword evidence="3 6" id="KW-0378">Hydrolase</keyword>
<dbReference type="PROSITE" id="PS01229">
    <property type="entry name" value="COF_2"/>
    <property type="match status" value="1"/>
</dbReference>
<evidence type="ECO:0000256" key="5">
    <source>
        <dbReference type="ARBA" id="ARBA00034778"/>
    </source>
</evidence>
<dbReference type="Gene3D" id="3.40.50.1000">
    <property type="entry name" value="HAD superfamily/HAD-like"/>
    <property type="match status" value="1"/>
</dbReference>
<feature type="active site" description="Nucleophile" evidence="6">
    <location>
        <position position="8"/>
    </location>
</feature>
<dbReference type="SFLD" id="SFLDS00003">
    <property type="entry name" value="Haloacid_Dehalogenase"/>
    <property type="match status" value="1"/>
</dbReference>
<dbReference type="FunFam" id="3.30.1240.10:FF:000002">
    <property type="entry name" value="HMP-PP phosphatase"/>
    <property type="match status" value="1"/>
</dbReference>